<organism evidence="1 2">
    <name type="scientific">Aphanomyces astaci</name>
    <name type="common">Crayfish plague agent</name>
    <dbReference type="NCBI Taxonomy" id="112090"/>
    <lineage>
        <taxon>Eukaryota</taxon>
        <taxon>Sar</taxon>
        <taxon>Stramenopiles</taxon>
        <taxon>Oomycota</taxon>
        <taxon>Saprolegniomycetes</taxon>
        <taxon>Saprolegniales</taxon>
        <taxon>Verrucalvaceae</taxon>
        <taxon>Aphanomyces</taxon>
    </lineage>
</organism>
<dbReference type="SUPFAM" id="SSF56112">
    <property type="entry name" value="Protein kinase-like (PK-like)"/>
    <property type="match status" value="1"/>
</dbReference>
<reference evidence="1 2" key="1">
    <citation type="submission" date="2018-08" db="EMBL/GenBank/DDBJ databases">
        <title>Aphanomyces genome sequencing and annotation.</title>
        <authorList>
            <person name="Minardi D."/>
            <person name="Oidtmann B."/>
            <person name="Van Der Giezen M."/>
            <person name="Studholme D.J."/>
        </authorList>
    </citation>
    <scope>NUCLEOTIDE SEQUENCE [LARGE SCALE GENOMIC DNA]</scope>
    <source>
        <strain evidence="1 2">Da</strain>
    </source>
</reference>
<protein>
    <recommendedName>
        <fullName evidence="3">Protein kinase domain-containing protein</fullName>
    </recommendedName>
</protein>
<dbReference type="Gene3D" id="1.10.510.10">
    <property type="entry name" value="Transferase(Phosphotransferase) domain 1"/>
    <property type="match status" value="1"/>
</dbReference>
<dbReference type="InterPro" id="IPR011009">
    <property type="entry name" value="Kinase-like_dom_sf"/>
</dbReference>
<sequence>MTISKNADGVMCGWRPFSVLIDGGELASMLKDKNEEKKPASITVMRMLWSSTVRLRTLLNSEGAKAVTLNNLQRFYAMDPMLRIQHSTHFGREFKPNEGYIHVLVIFPEDVRPRKQQRLEKAVADVKRLQKAVAMGEHLVKGVVMPDVIFLKHNVIVGTCEANASQKHLCIATEKLADDAFRVFVSQRHDLHSSVGHKLDFHRVAPVVIPSCCEDVHDDTAECRHKFVVDVFKVLKWVDAIQKPYMMMHLLPQVRTKTSNAHNVTWLKKCLLKEFGEGAAIDMAVVERIYNAPLEHVDALGEFQSKRDLIIDQVKQALEQLHSLGVAHYDVRVANVFVLLSDKPVILGDLEYCRPVDAALPNIGCSHQQSIQNSSEVGRTSV</sequence>
<comment type="caution">
    <text evidence="1">The sequence shown here is derived from an EMBL/GenBank/DDBJ whole genome shotgun (WGS) entry which is preliminary data.</text>
</comment>
<evidence type="ECO:0008006" key="3">
    <source>
        <dbReference type="Google" id="ProtNLM"/>
    </source>
</evidence>
<evidence type="ECO:0000313" key="2">
    <source>
        <dbReference type="Proteomes" id="UP000285430"/>
    </source>
</evidence>
<dbReference type="AlphaFoldDB" id="A0A418FEW1"/>
<evidence type="ECO:0000313" key="1">
    <source>
        <dbReference type="EMBL" id="RHZ28206.1"/>
    </source>
</evidence>
<gene>
    <name evidence="1" type="ORF">DYB37_011794</name>
</gene>
<name>A0A418FEW1_APHAT</name>
<accession>A0A418FEW1</accession>
<dbReference type="Proteomes" id="UP000285430">
    <property type="component" value="Unassembled WGS sequence"/>
</dbReference>
<proteinExistence type="predicted"/>
<dbReference type="EMBL" id="QUTH01002012">
    <property type="protein sequence ID" value="RHZ28206.1"/>
    <property type="molecule type" value="Genomic_DNA"/>
</dbReference>